<protein>
    <submittedName>
        <fullName evidence="3">TonB-dependent receptor</fullName>
    </submittedName>
</protein>
<dbReference type="SUPFAM" id="SSF49503">
    <property type="entry name" value="Cupredoxins"/>
    <property type="match status" value="1"/>
</dbReference>
<dbReference type="RefSeq" id="WP_395807006.1">
    <property type="nucleotide sequence ID" value="NZ_CP043494.1"/>
</dbReference>
<organism evidence="3 4">
    <name type="scientific">Archangium minus</name>
    <dbReference type="NCBI Taxonomy" id="83450"/>
    <lineage>
        <taxon>Bacteria</taxon>
        <taxon>Pseudomonadati</taxon>
        <taxon>Myxococcota</taxon>
        <taxon>Myxococcia</taxon>
        <taxon>Myxococcales</taxon>
        <taxon>Cystobacterineae</taxon>
        <taxon>Archangiaceae</taxon>
        <taxon>Archangium</taxon>
    </lineage>
</organism>
<reference evidence="3 4" key="1">
    <citation type="submission" date="2019-08" db="EMBL/GenBank/DDBJ databases">
        <title>Archangium and Cystobacter genomes.</title>
        <authorList>
            <person name="Chen I.-C.K."/>
            <person name="Wielgoss S."/>
        </authorList>
    </citation>
    <scope>NUCLEOTIDE SEQUENCE [LARGE SCALE GENOMIC DNA]</scope>
    <source>
        <strain evidence="3 4">Cbm 6</strain>
    </source>
</reference>
<dbReference type="EMBL" id="CP043494">
    <property type="protein sequence ID" value="WNG49285.1"/>
    <property type="molecule type" value="Genomic_DNA"/>
</dbReference>
<evidence type="ECO:0000313" key="4">
    <source>
        <dbReference type="Proteomes" id="UP001611383"/>
    </source>
</evidence>
<feature type="signal peptide" evidence="2">
    <location>
        <begin position="1"/>
        <end position="23"/>
    </location>
</feature>
<dbReference type="SUPFAM" id="SSF49452">
    <property type="entry name" value="Starch-binding domain-like"/>
    <property type="match status" value="1"/>
</dbReference>
<keyword evidence="4" id="KW-1185">Reference proteome</keyword>
<evidence type="ECO:0000313" key="3">
    <source>
        <dbReference type="EMBL" id="WNG49285.1"/>
    </source>
</evidence>
<name>A0ABY9X1M6_9BACT</name>
<proteinExistence type="predicted"/>
<accession>A0ABY9X1M6</accession>
<dbReference type="Gene3D" id="2.60.40.1120">
    <property type="entry name" value="Carboxypeptidase-like, regulatory domain"/>
    <property type="match status" value="1"/>
</dbReference>
<dbReference type="InterPro" id="IPR013784">
    <property type="entry name" value="Carb-bd-like_fold"/>
</dbReference>
<feature type="region of interest" description="Disordered" evidence="1">
    <location>
        <begin position="24"/>
        <end position="62"/>
    </location>
</feature>
<dbReference type="Proteomes" id="UP001611383">
    <property type="component" value="Chromosome"/>
</dbReference>
<gene>
    <name evidence="3" type="ORF">F0U60_38065</name>
</gene>
<evidence type="ECO:0000256" key="1">
    <source>
        <dbReference type="SAM" id="MobiDB-lite"/>
    </source>
</evidence>
<keyword evidence="2" id="KW-0732">Signal</keyword>
<sequence length="275" mass="28539">MKLRTLSVAVLGVVGLAALPACKKDEAPSAPVSQSPARDKGTAKSEAPAAESAPQPVTGGGTVRGAVTFKGVVPTPAAIAPSEDPACDGMPLTDQSLRVKDGKLENVLVRVRGLVPHSRPAQPAIIDQQKCTYTPRVQGVAVGQPILIKNSDGTLHNARALAGTKSIFNVAQPPNGKAVQRPLPADAEVVRLKCDIHPWMSASVVVNPNPYFATSDAGGAFSIEHLPAGTYTLEAWHETLGIRTAEVTVKEGETVTASFEFSSVDTKSIASGGLK</sequence>
<dbReference type="Pfam" id="PF13620">
    <property type="entry name" value="CarboxypepD_reg"/>
    <property type="match status" value="1"/>
</dbReference>
<feature type="chain" id="PRO_5045151788" evidence="2">
    <location>
        <begin position="24"/>
        <end position="275"/>
    </location>
</feature>
<keyword evidence="3" id="KW-0675">Receptor</keyword>
<feature type="compositionally biased region" description="Low complexity" evidence="1">
    <location>
        <begin position="45"/>
        <end position="54"/>
    </location>
</feature>
<evidence type="ECO:0000256" key="2">
    <source>
        <dbReference type="SAM" id="SignalP"/>
    </source>
</evidence>
<dbReference type="InterPro" id="IPR008972">
    <property type="entry name" value="Cupredoxin"/>
</dbReference>